<dbReference type="InterPro" id="IPR003676">
    <property type="entry name" value="SAUR_fam"/>
</dbReference>
<sequence length="116" mass="13321">MPLKKSQSLKQARAASLKQILLRKCSSFSKTYDKLSDIDDEEVDIPQDVPKGHFAVYVGQNRTRYILPIWILTRPEFQKLLRRAEEEFGFDHEMGLTIPCDEFAFQNLTSSLLASA</sequence>
<dbReference type="Proteomes" id="UP000594263">
    <property type="component" value="Unplaced"/>
</dbReference>
<dbReference type="GO" id="GO:0009733">
    <property type="term" value="P:response to auxin"/>
    <property type="evidence" value="ECO:0007669"/>
    <property type="project" value="InterPro"/>
</dbReference>
<name>A0A7N0V0G6_KALFE</name>
<evidence type="ECO:0000313" key="3">
    <source>
        <dbReference type="Proteomes" id="UP000594263"/>
    </source>
</evidence>
<protein>
    <recommendedName>
        <fullName evidence="4">Small auxin up regulated protein</fullName>
    </recommendedName>
</protein>
<reference evidence="2" key="1">
    <citation type="submission" date="2021-01" db="UniProtKB">
        <authorList>
            <consortium name="EnsemblPlants"/>
        </authorList>
    </citation>
    <scope>IDENTIFICATION</scope>
</reference>
<evidence type="ECO:0000256" key="1">
    <source>
        <dbReference type="ARBA" id="ARBA00006974"/>
    </source>
</evidence>
<dbReference type="AlphaFoldDB" id="A0A7N0V0G6"/>
<dbReference type="Pfam" id="PF02519">
    <property type="entry name" value="Auxin_inducible"/>
    <property type="match status" value="1"/>
</dbReference>
<dbReference type="PANTHER" id="PTHR31929">
    <property type="entry name" value="SAUR-LIKE AUXIN-RESPONSIVE PROTEIN FAMILY-RELATED"/>
    <property type="match status" value="1"/>
</dbReference>
<dbReference type="Gramene" id="Kaladp0095s0696.1.v1.1">
    <property type="protein sequence ID" value="Kaladp0095s0696.1.v1.1.CDS.1"/>
    <property type="gene ID" value="Kaladp0095s0696.v1.1"/>
</dbReference>
<comment type="similarity">
    <text evidence="1">Belongs to the ARG7 family.</text>
</comment>
<dbReference type="OMA" id="PIWILTR"/>
<organism evidence="2 3">
    <name type="scientific">Kalanchoe fedtschenkoi</name>
    <name type="common">Lavender scallops</name>
    <name type="synonym">South American air plant</name>
    <dbReference type="NCBI Taxonomy" id="63787"/>
    <lineage>
        <taxon>Eukaryota</taxon>
        <taxon>Viridiplantae</taxon>
        <taxon>Streptophyta</taxon>
        <taxon>Embryophyta</taxon>
        <taxon>Tracheophyta</taxon>
        <taxon>Spermatophyta</taxon>
        <taxon>Magnoliopsida</taxon>
        <taxon>eudicotyledons</taxon>
        <taxon>Gunneridae</taxon>
        <taxon>Pentapetalae</taxon>
        <taxon>Saxifragales</taxon>
        <taxon>Crassulaceae</taxon>
        <taxon>Kalanchoe</taxon>
    </lineage>
</organism>
<accession>A0A7N0V0G6</accession>
<dbReference type="EnsemblPlants" id="Kaladp0095s0696.1.v1.1">
    <property type="protein sequence ID" value="Kaladp0095s0696.1.v1.1.CDS.1"/>
    <property type="gene ID" value="Kaladp0095s0696.v1.1"/>
</dbReference>
<proteinExistence type="inferred from homology"/>
<evidence type="ECO:0008006" key="4">
    <source>
        <dbReference type="Google" id="ProtNLM"/>
    </source>
</evidence>
<keyword evidence="3" id="KW-1185">Reference proteome</keyword>
<evidence type="ECO:0000313" key="2">
    <source>
        <dbReference type="EnsemblPlants" id="Kaladp0095s0696.1.v1.1.CDS.1"/>
    </source>
</evidence>